<keyword evidence="4" id="KW-0175">Coiled coil</keyword>
<evidence type="ECO:0000313" key="8">
    <source>
        <dbReference type="Proteomes" id="UP001054889"/>
    </source>
</evidence>
<evidence type="ECO:0000256" key="1">
    <source>
        <dbReference type="ARBA" id="ARBA00004123"/>
    </source>
</evidence>
<evidence type="ECO:0000256" key="4">
    <source>
        <dbReference type="ARBA" id="ARBA00023054"/>
    </source>
</evidence>
<sequence length="328" mass="36944">MDQLFGMAQPGSPAAAAPHAAHKIPSGDGPYARAKHFQLVEKDLEASIAWFWKAINTGDKLDSALKDMAVVMKQRGYLTEAIDAIKSLRHLCPKQSQDSLDNILLDLYKACMNNYSLPPLNIFIGASGRTKEEIELLKQKLRKIYLGEAFHGKTMKRARSHGRKIHVSIKQETSRVLGNLAWAYMQQRNFMAAEVVYRKAQMIDPDANKACNLALCLIEQSRFADAEQVLGDVLAGRFLARDHQDGKILRKVQELLARIVAETSPHLHGGGSDQQEEEDREDDWVEREILRLLDVAVTQWGAPYRKSNRRLPVFEEISSPIGREQMAC</sequence>
<comment type="caution">
    <text evidence="7">The sequence shown here is derived from an EMBL/GenBank/DDBJ whole genome shotgun (WGS) entry which is preliminary data.</text>
</comment>
<dbReference type="PANTHER" id="PTHR36326">
    <property type="entry name" value="PROTEIN POLLENLESS 3-LIKE 2"/>
    <property type="match status" value="1"/>
</dbReference>
<name>A0AAV5DDD4_ELECO</name>
<evidence type="ECO:0000256" key="3">
    <source>
        <dbReference type="ARBA" id="ARBA00022803"/>
    </source>
</evidence>
<dbReference type="InterPro" id="IPR011990">
    <property type="entry name" value="TPR-like_helical_dom_sf"/>
</dbReference>
<keyword evidence="5" id="KW-0539">Nucleus</keyword>
<reference evidence="7" key="2">
    <citation type="submission" date="2021-12" db="EMBL/GenBank/DDBJ databases">
        <title>Resequencing data analysis of finger millet.</title>
        <authorList>
            <person name="Hatakeyama M."/>
            <person name="Aluri S."/>
            <person name="Balachadran M.T."/>
            <person name="Sivarajan S.R."/>
            <person name="Poveda L."/>
            <person name="Shimizu-Inatsugi R."/>
            <person name="Schlapbach R."/>
            <person name="Sreeman S.M."/>
            <person name="Shimizu K.K."/>
        </authorList>
    </citation>
    <scope>NUCLEOTIDE SEQUENCE</scope>
</reference>
<evidence type="ECO:0000256" key="2">
    <source>
        <dbReference type="ARBA" id="ARBA00022737"/>
    </source>
</evidence>
<dbReference type="GO" id="GO:0005634">
    <property type="term" value="C:nucleus"/>
    <property type="evidence" value="ECO:0007669"/>
    <property type="project" value="UniProtKB-SubCell"/>
</dbReference>
<dbReference type="Gene3D" id="1.25.40.10">
    <property type="entry name" value="Tetratricopeptide repeat domain"/>
    <property type="match status" value="1"/>
</dbReference>
<keyword evidence="8" id="KW-1185">Reference proteome</keyword>
<feature type="region of interest" description="Disordered" evidence="6">
    <location>
        <begin position="1"/>
        <end position="22"/>
    </location>
</feature>
<evidence type="ECO:0000256" key="5">
    <source>
        <dbReference type="ARBA" id="ARBA00023242"/>
    </source>
</evidence>
<gene>
    <name evidence="7" type="primary">ga26948</name>
    <name evidence="7" type="ORF">PR202_ga26948</name>
</gene>
<evidence type="ECO:0008006" key="9">
    <source>
        <dbReference type="Google" id="ProtNLM"/>
    </source>
</evidence>
<organism evidence="7 8">
    <name type="scientific">Eleusine coracana subsp. coracana</name>
    <dbReference type="NCBI Taxonomy" id="191504"/>
    <lineage>
        <taxon>Eukaryota</taxon>
        <taxon>Viridiplantae</taxon>
        <taxon>Streptophyta</taxon>
        <taxon>Embryophyta</taxon>
        <taxon>Tracheophyta</taxon>
        <taxon>Spermatophyta</taxon>
        <taxon>Magnoliopsida</taxon>
        <taxon>Liliopsida</taxon>
        <taxon>Poales</taxon>
        <taxon>Poaceae</taxon>
        <taxon>PACMAD clade</taxon>
        <taxon>Chloridoideae</taxon>
        <taxon>Cynodonteae</taxon>
        <taxon>Eleusininae</taxon>
        <taxon>Eleusine</taxon>
    </lineage>
</organism>
<proteinExistence type="predicted"/>
<reference evidence="7" key="1">
    <citation type="journal article" date="2018" name="DNA Res.">
        <title>Multiple hybrid de novo genome assembly of finger millet, an orphan allotetraploid crop.</title>
        <authorList>
            <person name="Hatakeyama M."/>
            <person name="Aluri S."/>
            <person name="Balachadran M.T."/>
            <person name="Sivarajan S.R."/>
            <person name="Patrignani A."/>
            <person name="Gruter S."/>
            <person name="Poveda L."/>
            <person name="Shimizu-Inatsugi R."/>
            <person name="Baeten J."/>
            <person name="Francoijs K.J."/>
            <person name="Nataraja K.N."/>
            <person name="Reddy Y.A.N."/>
            <person name="Phadnis S."/>
            <person name="Ravikumar R.L."/>
            <person name="Schlapbach R."/>
            <person name="Sreeman S.M."/>
            <person name="Shimizu K.K."/>
        </authorList>
    </citation>
    <scope>NUCLEOTIDE SEQUENCE</scope>
</reference>
<protein>
    <recommendedName>
        <fullName evidence="9">Protein SULFUR DEFICIENCY-INDUCED 1</fullName>
    </recommendedName>
</protein>
<dbReference type="SUPFAM" id="SSF48452">
    <property type="entry name" value="TPR-like"/>
    <property type="match status" value="1"/>
</dbReference>
<dbReference type="EMBL" id="BQKI01000015">
    <property type="protein sequence ID" value="GJN08984.1"/>
    <property type="molecule type" value="Genomic_DNA"/>
</dbReference>
<dbReference type="Proteomes" id="UP001054889">
    <property type="component" value="Unassembled WGS sequence"/>
</dbReference>
<evidence type="ECO:0000256" key="6">
    <source>
        <dbReference type="SAM" id="MobiDB-lite"/>
    </source>
</evidence>
<dbReference type="InterPro" id="IPR044961">
    <property type="entry name" value="MS5/SDI1"/>
</dbReference>
<comment type="subcellular location">
    <subcellularLocation>
        <location evidence="1">Nucleus</location>
    </subcellularLocation>
</comment>
<dbReference type="AlphaFoldDB" id="A0AAV5DDD4"/>
<keyword evidence="2" id="KW-0677">Repeat</keyword>
<accession>A0AAV5DDD4</accession>
<evidence type="ECO:0000313" key="7">
    <source>
        <dbReference type="EMBL" id="GJN08984.1"/>
    </source>
</evidence>
<dbReference type="PANTHER" id="PTHR36326:SF23">
    <property type="entry name" value="OS03G0165900 PROTEIN"/>
    <property type="match status" value="1"/>
</dbReference>
<keyword evidence="3" id="KW-0802">TPR repeat</keyword>